<feature type="domain" description="AN1-type" evidence="8">
    <location>
        <begin position="121"/>
        <end position="167"/>
    </location>
</feature>
<dbReference type="SUPFAM" id="SSF57716">
    <property type="entry name" value="Glucocorticoid receptor-like (DNA-binding domain)"/>
    <property type="match status" value="1"/>
</dbReference>
<gene>
    <name evidence="9" type="ORF">SHCRBa_168_J15_R_390</name>
</gene>
<accession>A0A059Q235</accession>
<dbReference type="SMART" id="SM00154">
    <property type="entry name" value="ZnF_AN1"/>
    <property type="match status" value="1"/>
</dbReference>
<dbReference type="InterPro" id="IPR050652">
    <property type="entry name" value="AN1_A20_ZnFinger"/>
</dbReference>
<reference evidence="9" key="1">
    <citation type="submission" date="2013-05" db="EMBL/GenBank/DDBJ databases">
        <title>Building the sugarcane genome for biotechnology and identifying evolutionary trends.</title>
        <authorList>
            <person name="De Setta N."/>
            <person name="Monteiro-Vitorello C.B."/>
            <person name="Metcalfe C.J."/>
            <person name="Cruz G.M.Q."/>
            <person name="Del Bem L.E."/>
            <person name="Vicentini R."/>
            <person name="Nogueira F.T.S."/>
            <person name="Campos R.A."/>
            <person name="Nunes S.L."/>
            <person name="Turrini P.C.G."/>
            <person name="Vieira A.P."/>
            <person name="Cruz E.A.O."/>
            <person name="Correa T.C.S."/>
            <person name="Hotta C.T."/>
            <person name="de Mello-Varani A."/>
            <person name="Vautrin S."/>
            <person name="Trindade A.S."/>
            <person name="Vilela M.M."/>
            <person name="Horta C.L."/>
            <person name="Sato P.M."/>
            <person name="de Andrade R.F."/>
            <person name="Nishiyama M.Y."/>
            <person name="Cardoso-Silva C.B."/>
            <person name="Scortecci K.C."/>
            <person name="Garcia A.A.F."/>
            <person name="Carneiro M.S."/>
            <person name="Kim C."/>
            <person name="Paterson A.H."/>
            <person name="Berges H."/>
            <person name="D'Hont A."/>
            <person name="de-Souza A.P."/>
            <person name="Souza G.M."/>
            <person name="Vincentz M."/>
            <person name="Kitajima J.P."/>
            <person name="Van Sluys M.-A."/>
        </authorList>
    </citation>
    <scope>NUCLEOTIDE SEQUENCE</scope>
</reference>
<dbReference type="InterPro" id="IPR035896">
    <property type="entry name" value="AN1-like_Znf"/>
</dbReference>
<comment type="function">
    <text evidence="1">May be involved in environmental stress response.</text>
</comment>
<evidence type="ECO:0000256" key="3">
    <source>
        <dbReference type="ARBA" id="ARBA00022771"/>
    </source>
</evidence>
<proteinExistence type="predicted"/>
<dbReference type="EMBL" id="KF184890">
    <property type="protein sequence ID" value="AGT17304.1"/>
    <property type="molecule type" value="Genomic_DNA"/>
</dbReference>
<name>A0A059Q235_9POAL</name>
<dbReference type="GO" id="GO:0003677">
    <property type="term" value="F:DNA binding"/>
    <property type="evidence" value="ECO:0007669"/>
    <property type="project" value="InterPro"/>
</dbReference>
<evidence type="ECO:0000256" key="6">
    <source>
        <dbReference type="PROSITE-ProRule" id="PRU00449"/>
    </source>
</evidence>
<organism evidence="9">
    <name type="scientific">Saccharum hybrid cultivar R570</name>
    <dbReference type="NCBI Taxonomy" id="131158"/>
    <lineage>
        <taxon>Eukaryota</taxon>
        <taxon>Viridiplantae</taxon>
        <taxon>Streptophyta</taxon>
        <taxon>Embryophyta</taxon>
        <taxon>Tracheophyta</taxon>
        <taxon>Spermatophyta</taxon>
        <taxon>Magnoliopsida</taxon>
        <taxon>Liliopsida</taxon>
        <taxon>Poales</taxon>
        <taxon>Poaceae</taxon>
        <taxon>PACMAD clade</taxon>
        <taxon>Panicoideae</taxon>
        <taxon>Andropogonodae</taxon>
        <taxon>Andropogoneae</taxon>
        <taxon>Saccharinae</taxon>
        <taxon>Saccharum</taxon>
        <taxon>Saccharum officinarum species complex</taxon>
    </lineage>
</organism>
<dbReference type="GO" id="GO:0008270">
    <property type="term" value="F:zinc ion binding"/>
    <property type="evidence" value="ECO:0007669"/>
    <property type="project" value="UniProtKB-KW"/>
</dbReference>
<dbReference type="SUPFAM" id="SSF118310">
    <property type="entry name" value="AN1-like Zinc finger"/>
    <property type="match status" value="1"/>
</dbReference>
<dbReference type="FunFam" id="4.10.1110.10:FF:000001">
    <property type="entry name" value="Zinc finger AN1-type containing 6"/>
    <property type="match status" value="1"/>
</dbReference>
<keyword evidence="5" id="KW-0346">Stress response</keyword>
<evidence type="ECO:0000259" key="8">
    <source>
        <dbReference type="PROSITE" id="PS51039"/>
    </source>
</evidence>
<evidence type="ECO:0000256" key="4">
    <source>
        <dbReference type="ARBA" id="ARBA00022833"/>
    </source>
</evidence>
<evidence type="ECO:0000256" key="2">
    <source>
        <dbReference type="ARBA" id="ARBA00022723"/>
    </source>
</evidence>
<dbReference type="SMART" id="SM00259">
    <property type="entry name" value="ZnF_A20"/>
    <property type="match status" value="1"/>
</dbReference>
<dbReference type="PANTHER" id="PTHR10634">
    <property type="entry name" value="AN1-TYPE ZINC FINGER PROTEIN"/>
    <property type="match status" value="1"/>
</dbReference>
<dbReference type="InterPro" id="IPR000058">
    <property type="entry name" value="Znf_AN1"/>
</dbReference>
<keyword evidence="3 6" id="KW-0863">Zinc-finger</keyword>
<dbReference type="AlphaFoldDB" id="A0A059Q235"/>
<dbReference type="Gene3D" id="4.10.1110.10">
    <property type="entry name" value="AN1-like Zinc finger"/>
    <property type="match status" value="1"/>
</dbReference>
<protein>
    <submittedName>
        <fullName evidence="9">Uncharacterized protein</fullName>
    </submittedName>
</protein>
<evidence type="ECO:0000313" key="9">
    <source>
        <dbReference type="EMBL" id="AGT17304.1"/>
    </source>
</evidence>
<dbReference type="InterPro" id="IPR002653">
    <property type="entry name" value="Znf_A20"/>
</dbReference>
<dbReference type="PROSITE" id="PS51039">
    <property type="entry name" value="ZF_AN1"/>
    <property type="match status" value="1"/>
</dbReference>
<dbReference type="PANTHER" id="PTHR10634:SF91">
    <property type="entry name" value="AN1-TYPE DOMAIN-CONTAINING PROTEIN"/>
    <property type="match status" value="1"/>
</dbReference>
<dbReference type="PROSITE" id="PS51036">
    <property type="entry name" value="ZF_A20"/>
    <property type="match status" value="1"/>
</dbReference>
<dbReference type="Pfam" id="PF01754">
    <property type="entry name" value="zf-A20"/>
    <property type="match status" value="1"/>
</dbReference>
<dbReference type="Gene3D" id="1.20.5.4770">
    <property type="match status" value="1"/>
</dbReference>
<keyword evidence="2" id="KW-0479">Metal-binding</keyword>
<dbReference type="Pfam" id="PF01428">
    <property type="entry name" value="zf-AN1"/>
    <property type="match status" value="1"/>
</dbReference>
<evidence type="ECO:0000256" key="5">
    <source>
        <dbReference type="ARBA" id="ARBA00023016"/>
    </source>
</evidence>
<keyword evidence="4" id="KW-0862">Zinc</keyword>
<sequence>MSQQQIGGAGASPMCAAGCGFFGSPATLGMCSVCYKKHCCTMTDGPGASSAATAFDPVVRSTATAVTPEPGAVGSAAAAKPTVAAAPAASVCLLAPAAKVAVAEAAVSTSPPAPEAAAKKKALPGRCAACCKKVGLTGFVCRCGKTFCGSHRYAEEHGCSFDFKGASRDAIARANPVIKAEKLTGKI</sequence>
<evidence type="ECO:0000259" key="7">
    <source>
        <dbReference type="PROSITE" id="PS51036"/>
    </source>
</evidence>
<evidence type="ECO:0000256" key="1">
    <source>
        <dbReference type="ARBA" id="ARBA00003732"/>
    </source>
</evidence>
<feature type="domain" description="A20-type" evidence="7">
    <location>
        <begin position="9"/>
        <end position="43"/>
    </location>
</feature>